<dbReference type="Proteomes" id="UP000019486">
    <property type="component" value="Unassembled WGS sequence"/>
</dbReference>
<feature type="signal peptide" evidence="3">
    <location>
        <begin position="1"/>
        <end position="29"/>
    </location>
</feature>
<keyword evidence="3" id="KW-0732">Signal</keyword>
<dbReference type="OrthoDB" id="9816507at2"/>
<evidence type="ECO:0000256" key="2">
    <source>
        <dbReference type="SAM" id="Phobius"/>
    </source>
</evidence>
<dbReference type="InterPro" id="IPR036365">
    <property type="entry name" value="PGBD-like_sf"/>
</dbReference>
<dbReference type="AlphaFoldDB" id="W9HA67"/>
<proteinExistence type="predicted"/>
<evidence type="ECO:0000256" key="1">
    <source>
        <dbReference type="SAM" id="MobiDB-lite"/>
    </source>
</evidence>
<name>W9HA67_9PROT</name>
<dbReference type="RefSeq" id="WP_037446110.1">
    <property type="nucleotide sequence ID" value="NZ_AVFL01000001.1"/>
</dbReference>
<comment type="caution">
    <text evidence="5">The sequence shown here is derived from an EMBL/GenBank/DDBJ whole genome shotgun (WGS) entry which is preliminary data.</text>
</comment>
<feature type="region of interest" description="Disordered" evidence="1">
    <location>
        <begin position="247"/>
        <end position="289"/>
    </location>
</feature>
<keyword evidence="2" id="KW-1133">Transmembrane helix</keyword>
<accession>W9HA67</accession>
<dbReference type="InterPro" id="IPR036366">
    <property type="entry name" value="PGBDSf"/>
</dbReference>
<evidence type="ECO:0000313" key="6">
    <source>
        <dbReference type="Proteomes" id="UP000019486"/>
    </source>
</evidence>
<dbReference type="EMBL" id="AVFL01000001">
    <property type="protein sequence ID" value="EWY42869.1"/>
    <property type="molecule type" value="Genomic_DNA"/>
</dbReference>
<protein>
    <recommendedName>
        <fullName evidence="4">Peptidoglycan binding-like domain-containing protein</fullName>
    </recommendedName>
</protein>
<feature type="region of interest" description="Disordered" evidence="1">
    <location>
        <begin position="93"/>
        <end position="215"/>
    </location>
</feature>
<keyword evidence="2" id="KW-0472">Membrane</keyword>
<gene>
    <name evidence="5" type="ORF">N825_02180</name>
</gene>
<evidence type="ECO:0000259" key="4">
    <source>
        <dbReference type="Pfam" id="PF01471"/>
    </source>
</evidence>
<feature type="chain" id="PRO_5004920973" description="Peptidoglycan binding-like domain-containing protein" evidence="3">
    <location>
        <begin position="30"/>
        <end position="289"/>
    </location>
</feature>
<feature type="domain" description="Peptidoglycan binding-like" evidence="4">
    <location>
        <begin position="34"/>
        <end position="89"/>
    </location>
</feature>
<dbReference type="Gene3D" id="1.10.101.10">
    <property type="entry name" value="PGBD-like superfamily/PGBD"/>
    <property type="match status" value="1"/>
</dbReference>
<evidence type="ECO:0000313" key="5">
    <source>
        <dbReference type="EMBL" id="EWY42869.1"/>
    </source>
</evidence>
<dbReference type="Pfam" id="PF01471">
    <property type="entry name" value="PG_binding_1"/>
    <property type="match status" value="1"/>
</dbReference>
<dbReference type="InterPro" id="IPR002477">
    <property type="entry name" value="Peptidoglycan-bd-like"/>
</dbReference>
<dbReference type="SUPFAM" id="SSF47090">
    <property type="entry name" value="PGBD-like"/>
    <property type="match status" value="1"/>
</dbReference>
<reference evidence="5 6" key="1">
    <citation type="submission" date="2013-08" db="EMBL/GenBank/DDBJ databases">
        <title>The genome sequence of Skermanella stibiiresistens.</title>
        <authorList>
            <person name="Zhu W."/>
            <person name="Wang G."/>
        </authorList>
    </citation>
    <scope>NUCLEOTIDE SEQUENCE [LARGE SCALE GENOMIC DNA]</scope>
    <source>
        <strain evidence="5 6">SB22</strain>
    </source>
</reference>
<feature type="compositionally biased region" description="Basic and acidic residues" evidence="1">
    <location>
        <begin position="157"/>
        <end position="170"/>
    </location>
</feature>
<dbReference type="STRING" id="1385369.N825_02180"/>
<feature type="transmembrane region" description="Helical" evidence="2">
    <location>
        <begin position="223"/>
        <end position="245"/>
    </location>
</feature>
<evidence type="ECO:0000256" key="3">
    <source>
        <dbReference type="SAM" id="SignalP"/>
    </source>
</evidence>
<organism evidence="5 6">
    <name type="scientific">Skermanella stibiiresistens SB22</name>
    <dbReference type="NCBI Taxonomy" id="1385369"/>
    <lineage>
        <taxon>Bacteria</taxon>
        <taxon>Pseudomonadati</taxon>
        <taxon>Pseudomonadota</taxon>
        <taxon>Alphaproteobacteria</taxon>
        <taxon>Rhodospirillales</taxon>
        <taxon>Azospirillaceae</taxon>
        <taxon>Skermanella</taxon>
    </lineage>
</organism>
<sequence>MRFAGRWLTGLGVAVCTSLSVAVVVPALAADPTAADVQWAQGILKGKGLYSGRANGDFNDPTKAALRSYQKSAGLRQTGQLDQATTAHMLAERQSAASPTMGNLAGPGGRPQPSKVNRDAEAPKPTAAPRMGVDTHGSPEGEQALGVFGGHAPAGAPRDRARDGARDGPREGSGGSATRGASSGEPVPQAAPRTRVDSVGQPPPDGMTEMADPAESGITVPPWVRTGVIGVLGASFAFAGLSFWMSGRRPSRKQRGNSPAEPMASRREPSFDGGGGAGRAPELRATRPS</sequence>
<keyword evidence="2" id="KW-0812">Transmembrane</keyword>
<keyword evidence="6" id="KW-1185">Reference proteome</keyword>